<dbReference type="PROSITE" id="PS00217">
    <property type="entry name" value="SUGAR_TRANSPORT_2"/>
    <property type="match status" value="1"/>
</dbReference>
<comment type="subcellular location">
    <subcellularLocation>
        <location evidence="1">Membrane</location>
        <topology evidence="1">Multi-pass membrane protein</topology>
    </subcellularLocation>
</comment>
<comment type="similarity">
    <text evidence="2 7">Belongs to the major facilitator superfamily. Sugar transporter (TC 2.A.1.1) family.</text>
</comment>
<dbReference type="KEGG" id="foc:113204099"/>
<evidence type="ECO:0000256" key="4">
    <source>
        <dbReference type="ARBA" id="ARBA00022692"/>
    </source>
</evidence>
<feature type="transmembrane region" description="Helical" evidence="9">
    <location>
        <begin position="125"/>
        <end position="147"/>
    </location>
</feature>
<dbReference type="OrthoDB" id="4142200at2759"/>
<dbReference type="Proteomes" id="UP000504606">
    <property type="component" value="Unplaced"/>
</dbReference>
<dbReference type="Gene3D" id="1.20.1250.20">
    <property type="entry name" value="MFS general substrate transporter like domains"/>
    <property type="match status" value="2"/>
</dbReference>
<feature type="coiled-coil region" evidence="8">
    <location>
        <begin position="235"/>
        <end position="262"/>
    </location>
</feature>
<evidence type="ECO:0000256" key="5">
    <source>
        <dbReference type="ARBA" id="ARBA00022989"/>
    </source>
</evidence>
<feature type="transmembrane region" description="Helical" evidence="9">
    <location>
        <begin position="493"/>
        <end position="519"/>
    </location>
</feature>
<feature type="transmembrane region" description="Helical" evidence="9">
    <location>
        <begin position="531"/>
        <end position="550"/>
    </location>
</feature>
<feature type="transmembrane region" description="Helical" evidence="9">
    <location>
        <begin position="318"/>
        <end position="340"/>
    </location>
</feature>
<keyword evidence="3 7" id="KW-0813">Transport</keyword>
<gene>
    <name evidence="12" type="primary">LOC113204099</name>
</gene>
<keyword evidence="8" id="KW-0175">Coiled coil</keyword>
<evidence type="ECO:0000256" key="3">
    <source>
        <dbReference type="ARBA" id="ARBA00022448"/>
    </source>
</evidence>
<dbReference type="PROSITE" id="PS00216">
    <property type="entry name" value="SUGAR_TRANSPORT_1"/>
    <property type="match status" value="2"/>
</dbReference>
<dbReference type="InterPro" id="IPR005829">
    <property type="entry name" value="Sugar_transporter_CS"/>
</dbReference>
<dbReference type="GO" id="GO:0005366">
    <property type="term" value="F:myo-inositol:proton symporter activity"/>
    <property type="evidence" value="ECO:0007669"/>
    <property type="project" value="TreeGrafter"/>
</dbReference>
<dbReference type="PROSITE" id="PS50850">
    <property type="entry name" value="MFS"/>
    <property type="match status" value="1"/>
</dbReference>
<feature type="transmembrane region" description="Helical" evidence="9">
    <location>
        <begin position="67"/>
        <end position="88"/>
    </location>
</feature>
<dbReference type="AlphaFoldDB" id="A0A6J1S1J3"/>
<keyword evidence="5 9" id="KW-1133">Transmembrane helix</keyword>
<feature type="transmembrane region" description="Helical" evidence="9">
    <location>
        <begin position="29"/>
        <end position="47"/>
    </location>
</feature>
<feature type="transmembrane region" description="Helical" evidence="9">
    <location>
        <begin position="186"/>
        <end position="208"/>
    </location>
</feature>
<accession>A0A6J1S1J3</accession>
<dbReference type="PANTHER" id="PTHR48020:SF12">
    <property type="entry name" value="PROTON MYO-INOSITOL COTRANSPORTER"/>
    <property type="match status" value="1"/>
</dbReference>
<reference evidence="12" key="1">
    <citation type="submission" date="2025-08" db="UniProtKB">
        <authorList>
            <consortium name="RefSeq"/>
        </authorList>
    </citation>
    <scope>IDENTIFICATION</scope>
    <source>
        <tissue evidence="12">Whole organism</tissue>
    </source>
</reference>
<dbReference type="InterPro" id="IPR020846">
    <property type="entry name" value="MFS_dom"/>
</dbReference>
<dbReference type="GO" id="GO:0016324">
    <property type="term" value="C:apical plasma membrane"/>
    <property type="evidence" value="ECO:0007669"/>
    <property type="project" value="TreeGrafter"/>
</dbReference>
<dbReference type="Pfam" id="PF00083">
    <property type="entry name" value="Sugar_tr"/>
    <property type="match status" value="2"/>
</dbReference>
<evidence type="ECO:0000256" key="8">
    <source>
        <dbReference type="SAM" id="Coils"/>
    </source>
</evidence>
<evidence type="ECO:0000256" key="1">
    <source>
        <dbReference type="ARBA" id="ARBA00004141"/>
    </source>
</evidence>
<dbReference type="InterPro" id="IPR050814">
    <property type="entry name" value="Myo-inositol_Transporter"/>
</dbReference>
<evidence type="ECO:0000313" key="12">
    <source>
        <dbReference type="RefSeq" id="XP_026274902.1"/>
    </source>
</evidence>
<keyword evidence="11" id="KW-1185">Reference proteome</keyword>
<feature type="transmembrane region" description="Helical" evidence="9">
    <location>
        <begin position="159"/>
        <end position="180"/>
    </location>
</feature>
<feature type="domain" description="Major facilitator superfamily (MFS) profile" evidence="10">
    <location>
        <begin position="34"/>
        <end position="553"/>
    </location>
</feature>
<dbReference type="RefSeq" id="XP_026274902.1">
    <property type="nucleotide sequence ID" value="XM_026419117.2"/>
</dbReference>
<keyword evidence="6 9" id="KW-0472">Membrane</keyword>
<evidence type="ECO:0000259" key="10">
    <source>
        <dbReference type="PROSITE" id="PS50850"/>
    </source>
</evidence>
<evidence type="ECO:0000256" key="2">
    <source>
        <dbReference type="ARBA" id="ARBA00010992"/>
    </source>
</evidence>
<dbReference type="GeneID" id="113204099"/>
<dbReference type="InterPro" id="IPR003663">
    <property type="entry name" value="Sugar/inositol_transpt"/>
</dbReference>
<feature type="transmembrane region" description="Helical" evidence="9">
    <location>
        <begin position="281"/>
        <end position="303"/>
    </location>
</feature>
<dbReference type="InterPro" id="IPR036259">
    <property type="entry name" value="MFS_trans_sf"/>
</dbReference>
<evidence type="ECO:0000256" key="9">
    <source>
        <dbReference type="SAM" id="Phobius"/>
    </source>
</evidence>
<dbReference type="PANTHER" id="PTHR48020">
    <property type="entry name" value="PROTON MYO-INOSITOL COTRANSPORTER"/>
    <property type="match status" value="1"/>
</dbReference>
<feature type="transmembrane region" description="Helical" evidence="9">
    <location>
        <begin position="460"/>
        <end position="481"/>
    </location>
</feature>
<dbReference type="NCBIfam" id="TIGR00879">
    <property type="entry name" value="SP"/>
    <property type="match status" value="1"/>
</dbReference>
<dbReference type="PRINTS" id="PR00171">
    <property type="entry name" value="SUGRTRNSPORT"/>
</dbReference>
<evidence type="ECO:0000256" key="7">
    <source>
        <dbReference type="RuleBase" id="RU003346"/>
    </source>
</evidence>
<feature type="transmembrane region" description="Helical" evidence="9">
    <location>
        <begin position="349"/>
        <end position="371"/>
    </location>
</feature>
<dbReference type="SUPFAM" id="SSF103473">
    <property type="entry name" value="MFS general substrate transporter"/>
    <property type="match status" value="1"/>
</dbReference>
<dbReference type="InterPro" id="IPR005828">
    <property type="entry name" value="MFS_sugar_transport-like"/>
</dbReference>
<feature type="transmembrane region" description="Helical" evidence="9">
    <location>
        <begin position="100"/>
        <end position="119"/>
    </location>
</feature>
<proteinExistence type="inferred from homology"/>
<evidence type="ECO:0000256" key="6">
    <source>
        <dbReference type="ARBA" id="ARBA00023136"/>
    </source>
</evidence>
<sequence>MTTKYQSNVDMTSKEDLLSERGLKRRSKFYVFTLTTLSTLGGFLFGYDTGVVSGAMLLINKDFEMSPVWHELIVSSTIAAALVFSLIGGWFSDRFGRKKAILISGVIFTGGSIIMGVAQNKEILLVGRIIIGVAVGFESMSVPVYIAECADSASRGMLVTAYQLFITLGLLAASIIAGLYSTSYEGWRYMLGLAAVPAAIQFLGFCLMPESPRWLAAQKRYNEANKVLKAIRGSAAVADQELASIKATIEDKEREMEEQIALNGGSPLYVQVFRSPGVRRALCIGFCMQIFQQLSGINTVMYYSASIIRMSGIREESMAIWISAGVSAVNFICTFIGLFFVDRAGRRKLVLISYAGVICSLVLLGVGFSLMNSDSPLVTQVNTNDRCGKSYSCQECISVPDGCGFCFVKAGNGSILDGSCWKLDADSGKPTDGQCSEKSDLLTKYPANIDFANGWCPTKYFWLPILAMTLYLVSFAPGMGPMPWTINSEIYPLWARGFCTSITTSASWLGNLIISASFLSLIEALGNAGAFFLYVGIALIGFSIIFAFLPETRGRTLEEMESLFLGPLFVCCRGRKSGSTLGSNNVQKEKEATNVEAYVLSASTHM</sequence>
<organism evidence="11 12">
    <name type="scientific">Frankliniella occidentalis</name>
    <name type="common">Western flower thrips</name>
    <name type="synonym">Euthrips occidentalis</name>
    <dbReference type="NCBI Taxonomy" id="133901"/>
    <lineage>
        <taxon>Eukaryota</taxon>
        <taxon>Metazoa</taxon>
        <taxon>Ecdysozoa</taxon>
        <taxon>Arthropoda</taxon>
        <taxon>Hexapoda</taxon>
        <taxon>Insecta</taxon>
        <taxon>Pterygota</taxon>
        <taxon>Neoptera</taxon>
        <taxon>Paraneoptera</taxon>
        <taxon>Thysanoptera</taxon>
        <taxon>Terebrantia</taxon>
        <taxon>Thripoidea</taxon>
        <taxon>Thripidae</taxon>
        <taxon>Frankliniella</taxon>
    </lineage>
</organism>
<protein>
    <submittedName>
        <fullName evidence="12">Proton myo-inositol cotransporter</fullName>
    </submittedName>
</protein>
<keyword evidence="4 9" id="KW-0812">Transmembrane</keyword>
<name>A0A6J1S1J3_FRAOC</name>
<evidence type="ECO:0000313" key="11">
    <source>
        <dbReference type="Proteomes" id="UP000504606"/>
    </source>
</evidence>